<evidence type="ECO:0008006" key="4">
    <source>
        <dbReference type="Google" id="ProtNLM"/>
    </source>
</evidence>
<feature type="transmembrane region" description="Helical" evidence="1">
    <location>
        <begin position="76"/>
        <end position="97"/>
    </location>
</feature>
<evidence type="ECO:0000256" key="1">
    <source>
        <dbReference type="SAM" id="Phobius"/>
    </source>
</evidence>
<dbReference type="Proteomes" id="UP000048926">
    <property type="component" value="Unassembled WGS sequence"/>
</dbReference>
<dbReference type="InterPro" id="IPR025597">
    <property type="entry name" value="DUF4345"/>
</dbReference>
<accession>A0A0M6XWT6</accession>
<feature type="transmembrane region" description="Helical" evidence="1">
    <location>
        <begin position="49"/>
        <end position="69"/>
    </location>
</feature>
<evidence type="ECO:0000313" key="2">
    <source>
        <dbReference type="EMBL" id="CTQ41887.1"/>
    </source>
</evidence>
<dbReference type="EMBL" id="CXST01000001">
    <property type="protein sequence ID" value="CTQ41887.1"/>
    <property type="molecule type" value="Genomic_DNA"/>
</dbReference>
<keyword evidence="1" id="KW-0472">Membrane</keyword>
<dbReference type="OrthoDB" id="583466at2"/>
<dbReference type="Pfam" id="PF14248">
    <property type="entry name" value="DUF4345"/>
    <property type="match status" value="1"/>
</dbReference>
<protein>
    <recommendedName>
        <fullName evidence="4">DUF4345 domain-containing protein</fullName>
    </recommendedName>
</protein>
<reference evidence="3" key="1">
    <citation type="submission" date="2015-07" db="EMBL/GenBank/DDBJ databases">
        <authorList>
            <person name="Rodrigo-Torres Lidia"/>
            <person name="Arahal R.David."/>
        </authorList>
    </citation>
    <scope>NUCLEOTIDE SEQUENCE [LARGE SCALE GENOMIC DNA]</scope>
    <source>
        <strain evidence="3">CECT 4801</strain>
    </source>
</reference>
<organism evidence="2 3">
    <name type="scientific">Roseibium aggregatum</name>
    <dbReference type="NCBI Taxonomy" id="187304"/>
    <lineage>
        <taxon>Bacteria</taxon>
        <taxon>Pseudomonadati</taxon>
        <taxon>Pseudomonadota</taxon>
        <taxon>Alphaproteobacteria</taxon>
        <taxon>Hyphomicrobiales</taxon>
        <taxon>Stappiaceae</taxon>
        <taxon>Roseibium</taxon>
    </lineage>
</organism>
<proteinExistence type="predicted"/>
<keyword evidence="1" id="KW-1133">Transmembrane helix</keyword>
<evidence type="ECO:0000313" key="3">
    <source>
        <dbReference type="Proteomes" id="UP000048926"/>
    </source>
</evidence>
<sequence>MNTLSKKAALALSALTFLVIGSLIVFAPELLFSSNGITLNPSAAMMSEVRSPGVLILLACFAASMGLFYRSWETIGLLASAALLLGYGAGRLVSLALDGMPPAPLVAATAVELGLGCWCAAQLLASSANPPLHA</sequence>
<keyword evidence="1" id="KW-0812">Transmembrane</keyword>
<keyword evidence="3" id="KW-1185">Reference proteome</keyword>
<dbReference type="RefSeq" id="WP_055653757.1">
    <property type="nucleotide sequence ID" value="NZ_CXST01000001.1"/>
</dbReference>
<dbReference type="AlphaFoldDB" id="A0A0M6XWT6"/>
<gene>
    <name evidence="2" type="ORF">LAL4801_00307</name>
</gene>
<name>A0A0M6XWT6_9HYPH</name>